<evidence type="ECO:0000256" key="1">
    <source>
        <dbReference type="PROSITE-ProRule" id="PRU00473"/>
    </source>
</evidence>
<dbReference type="SUPFAM" id="SSF103088">
    <property type="entry name" value="OmpA-like"/>
    <property type="match status" value="1"/>
</dbReference>
<feature type="domain" description="OmpA-like" evidence="4">
    <location>
        <begin position="420"/>
        <end position="540"/>
    </location>
</feature>
<dbReference type="EMBL" id="JAFLWW010000019">
    <property type="protein sequence ID" value="MBT1160199.1"/>
    <property type="molecule type" value="Genomic_DNA"/>
</dbReference>
<evidence type="ECO:0000313" key="5">
    <source>
        <dbReference type="EMBL" id="MBT1160199.1"/>
    </source>
</evidence>
<name>A0A9X1AIG7_9HYPH</name>
<evidence type="ECO:0000256" key="3">
    <source>
        <dbReference type="SAM" id="SignalP"/>
    </source>
</evidence>
<dbReference type="PROSITE" id="PS51123">
    <property type="entry name" value="OMPA_2"/>
    <property type="match status" value="1"/>
</dbReference>
<feature type="compositionally biased region" description="Low complexity" evidence="2">
    <location>
        <begin position="223"/>
        <end position="235"/>
    </location>
</feature>
<dbReference type="InterPro" id="IPR006665">
    <property type="entry name" value="OmpA-like"/>
</dbReference>
<feature type="compositionally biased region" description="Low complexity" evidence="2">
    <location>
        <begin position="158"/>
        <end position="167"/>
    </location>
</feature>
<feature type="compositionally biased region" description="Pro residues" evidence="2">
    <location>
        <begin position="135"/>
        <end position="157"/>
    </location>
</feature>
<organism evidence="5 6">
    <name type="scientific">Aminobacter anthyllidis</name>
    <dbReference type="NCBI Taxonomy" id="1035067"/>
    <lineage>
        <taxon>Bacteria</taxon>
        <taxon>Pseudomonadati</taxon>
        <taxon>Pseudomonadota</taxon>
        <taxon>Alphaproteobacteria</taxon>
        <taxon>Hyphomicrobiales</taxon>
        <taxon>Phyllobacteriaceae</taxon>
        <taxon>Aminobacter</taxon>
    </lineage>
</organism>
<accession>A0A9X1AIG7</accession>
<evidence type="ECO:0000313" key="6">
    <source>
        <dbReference type="Proteomes" id="UP001138921"/>
    </source>
</evidence>
<dbReference type="Proteomes" id="UP001138921">
    <property type="component" value="Unassembled WGS sequence"/>
</dbReference>
<evidence type="ECO:0000256" key="2">
    <source>
        <dbReference type="SAM" id="MobiDB-lite"/>
    </source>
</evidence>
<dbReference type="AlphaFoldDB" id="A0A9X1AIG7"/>
<evidence type="ECO:0000259" key="4">
    <source>
        <dbReference type="PROSITE" id="PS51123"/>
    </source>
</evidence>
<dbReference type="CDD" id="cd07185">
    <property type="entry name" value="OmpA_C-like"/>
    <property type="match status" value="1"/>
</dbReference>
<dbReference type="PANTHER" id="PTHR30329:SF21">
    <property type="entry name" value="LIPOPROTEIN YIAD-RELATED"/>
    <property type="match status" value="1"/>
</dbReference>
<sequence>MKFHPRIWAGTALSLLMASSQSGAMSISNEFAASPNLMRTQDMLVQADCLEGETTEACALRLRQGAPAEQVPAPVPEAPPAPEAPVTPSPEAPAADKPAPEAPAAEPAPVPVPSDQPPAEQPAAEQPAPEAPAAVPAPAPSDQPPAEQPAAEPPVPETPATEPVQPAGDQSQSGEKPADPNAAPVLDSQKEAPATEGSSQPGQAGDKAAQPAPPLDQAPPPATDAAATEGAQPAEIQPVTVEKGTRVERAPDQDMRRRERPEGVDVVREIGDRIIIQINNQVIVESNDRPRMIRGAREVYYEDLPRGRTRETIVRENGTQIVTIRSRYGDVIRRSRITPDGREYVLVYVDELNYDQVGEWRDPGLDLGPIHLTIPVTEYILVAANVEDADAYYEFLEKPPIERVQRLYSIDEVKRSARVRDIARRVDLDTLTFEFGSAEIPQSEVVKLEGVAKAMERLLEKNPAETFLIEGHTDAVGSDLDNLALSDRRAEAVAEALTNSFAIPPENLVPQGYGEQYLKVNTEEANRQNRRVAVRRITPLVAPVAAAK</sequence>
<feature type="chain" id="PRO_5040842060" evidence="3">
    <location>
        <begin position="25"/>
        <end position="548"/>
    </location>
</feature>
<dbReference type="PRINTS" id="PR01217">
    <property type="entry name" value="PRICHEXTENSN"/>
</dbReference>
<dbReference type="Pfam" id="PF00691">
    <property type="entry name" value="OmpA"/>
    <property type="match status" value="1"/>
</dbReference>
<feature type="region of interest" description="Disordered" evidence="2">
    <location>
        <begin position="66"/>
        <end position="263"/>
    </location>
</feature>
<feature type="compositionally biased region" description="Pro residues" evidence="2">
    <location>
        <begin position="106"/>
        <end position="120"/>
    </location>
</feature>
<dbReference type="InterPro" id="IPR050330">
    <property type="entry name" value="Bact_OuterMem_StrucFunc"/>
</dbReference>
<dbReference type="GO" id="GO:0016020">
    <property type="term" value="C:membrane"/>
    <property type="evidence" value="ECO:0007669"/>
    <property type="project" value="UniProtKB-UniRule"/>
</dbReference>
<feature type="compositionally biased region" description="Pro residues" evidence="2">
    <location>
        <begin position="73"/>
        <end position="91"/>
    </location>
</feature>
<keyword evidence="6" id="KW-1185">Reference proteome</keyword>
<keyword evidence="1" id="KW-0472">Membrane</keyword>
<dbReference type="RefSeq" id="WP_214393986.1">
    <property type="nucleotide sequence ID" value="NZ_JAFLWW010000019.1"/>
</dbReference>
<dbReference type="Gene3D" id="3.30.1330.60">
    <property type="entry name" value="OmpA-like domain"/>
    <property type="match status" value="1"/>
</dbReference>
<protein>
    <submittedName>
        <fullName evidence="5">OmpA family protein</fullName>
    </submittedName>
</protein>
<feature type="compositionally biased region" description="Low complexity" evidence="2">
    <location>
        <begin position="92"/>
        <end position="105"/>
    </location>
</feature>
<reference evidence="5" key="2">
    <citation type="submission" date="2021-03" db="EMBL/GenBank/DDBJ databases">
        <authorList>
            <person name="Artuso I."/>
            <person name="Turrini P."/>
            <person name="Pirolo M."/>
            <person name="Lugli G.A."/>
            <person name="Ventura M."/>
            <person name="Visca P."/>
        </authorList>
    </citation>
    <scope>NUCLEOTIDE SEQUENCE</scope>
    <source>
        <strain evidence="5">LMG 26462</strain>
    </source>
</reference>
<feature type="compositionally biased region" description="Pro residues" evidence="2">
    <location>
        <begin position="211"/>
        <end position="222"/>
    </location>
</feature>
<reference evidence="5" key="1">
    <citation type="journal article" date="2021" name="Microorganisms">
        <title>Phylogenomic Reconstruction and Metabolic Potential of the Genus Aminobacter.</title>
        <authorList>
            <person name="Artuso I."/>
            <person name="Turrini P."/>
            <person name="Pirolo M."/>
            <person name="Lugli G.A."/>
            <person name="Ventura M."/>
            <person name="Visca P."/>
        </authorList>
    </citation>
    <scope>NUCLEOTIDE SEQUENCE</scope>
    <source>
        <strain evidence="5">LMG 26462</strain>
    </source>
</reference>
<comment type="caution">
    <text evidence="5">The sequence shown here is derived from an EMBL/GenBank/DDBJ whole genome shotgun (WGS) entry which is preliminary data.</text>
</comment>
<keyword evidence="3" id="KW-0732">Signal</keyword>
<feature type="compositionally biased region" description="Basic and acidic residues" evidence="2">
    <location>
        <begin position="243"/>
        <end position="263"/>
    </location>
</feature>
<feature type="compositionally biased region" description="Low complexity" evidence="2">
    <location>
        <begin position="121"/>
        <end position="134"/>
    </location>
</feature>
<gene>
    <name evidence="5" type="ORF">J1C56_32230</name>
</gene>
<dbReference type="PANTHER" id="PTHR30329">
    <property type="entry name" value="STATOR ELEMENT OF FLAGELLAR MOTOR COMPLEX"/>
    <property type="match status" value="1"/>
</dbReference>
<proteinExistence type="predicted"/>
<feature type="signal peptide" evidence="3">
    <location>
        <begin position="1"/>
        <end position="24"/>
    </location>
</feature>
<dbReference type="InterPro" id="IPR036737">
    <property type="entry name" value="OmpA-like_sf"/>
</dbReference>